<sequence length="318" mass="35918">MITYIGDISVEVPSISLPIQNRVVNDIFEQSKDIQGVVVGKDDIPIGLISKVHFYQNMGTMYGYHLYMGRSAELLMNKAPLIVDYYTTIVDVSTLAMSRKDEEIYDYIIVTKDSYYVGVVSVRHLLITFAEIQTENASVLDPLTRLPGNSVIHEKLTVTLSVKQFSVLCVDLDYFKSYNDIYGFKRGDDLLTDVSKILHTNIAKNGGFLGHVGGDDFVAIFHHFRIDEICQTIIQQFEAAKKFYYPNDHFTQKYVISENRRGNIEKIPLISISIAVVTNQTKSYINVEEIVSDATKVKKLCKSTPQSCYEVSSSCLTN</sequence>
<dbReference type="InterPro" id="IPR046342">
    <property type="entry name" value="CBS_dom_sf"/>
</dbReference>
<dbReference type="PROSITE" id="PS50887">
    <property type="entry name" value="GGDEF"/>
    <property type="match status" value="1"/>
</dbReference>
<gene>
    <name evidence="2" type="ORF">SAMN05192532_105141</name>
</gene>
<dbReference type="InterPro" id="IPR050469">
    <property type="entry name" value="Diguanylate_Cyclase"/>
</dbReference>
<dbReference type="InterPro" id="IPR000644">
    <property type="entry name" value="CBS_dom"/>
</dbReference>
<dbReference type="PANTHER" id="PTHR45138">
    <property type="entry name" value="REGULATORY COMPONENTS OF SENSORY TRANSDUCTION SYSTEM"/>
    <property type="match status" value="1"/>
</dbReference>
<dbReference type="InterPro" id="IPR000160">
    <property type="entry name" value="GGDEF_dom"/>
</dbReference>
<dbReference type="GO" id="GO:1902201">
    <property type="term" value="P:negative regulation of bacterial-type flagellum-dependent cell motility"/>
    <property type="evidence" value="ECO:0007669"/>
    <property type="project" value="TreeGrafter"/>
</dbReference>
<dbReference type="InterPro" id="IPR043128">
    <property type="entry name" value="Rev_trsase/Diguanyl_cyclase"/>
</dbReference>
<name>A0A1I2E6I8_9BACI</name>
<dbReference type="Gene3D" id="3.30.70.270">
    <property type="match status" value="1"/>
</dbReference>
<dbReference type="SMART" id="SM00267">
    <property type="entry name" value="GGDEF"/>
    <property type="match status" value="1"/>
</dbReference>
<dbReference type="PANTHER" id="PTHR45138:SF25">
    <property type="entry name" value="GGDEF DOMAIN PROTEIN"/>
    <property type="match status" value="1"/>
</dbReference>
<dbReference type="NCBIfam" id="TIGR00254">
    <property type="entry name" value="GGDEF"/>
    <property type="match status" value="1"/>
</dbReference>
<keyword evidence="3" id="KW-1185">Reference proteome</keyword>
<dbReference type="Proteomes" id="UP000199516">
    <property type="component" value="Unassembled WGS sequence"/>
</dbReference>
<evidence type="ECO:0000259" key="1">
    <source>
        <dbReference type="PROSITE" id="PS50887"/>
    </source>
</evidence>
<accession>A0A1I2E6I8</accession>
<evidence type="ECO:0000313" key="3">
    <source>
        <dbReference type="Proteomes" id="UP000199516"/>
    </source>
</evidence>
<organism evidence="2 3">
    <name type="scientific">Alteribacillus iranensis</name>
    <dbReference type="NCBI Taxonomy" id="930128"/>
    <lineage>
        <taxon>Bacteria</taxon>
        <taxon>Bacillati</taxon>
        <taxon>Bacillota</taxon>
        <taxon>Bacilli</taxon>
        <taxon>Bacillales</taxon>
        <taxon>Bacillaceae</taxon>
        <taxon>Alteribacillus</taxon>
    </lineage>
</organism>
<dbReference type="GO" id="GO:0043709">
    <property type="term" value="P:cell adhesion involved in single-species biofilm formation"/>
    <property type="evidence" value="ECO:0007669"/>
    <property type="project" value="TreeGrafter"/>
</dbReference>
<dbReference type="Pfam" id="PF00571">
    <property type="entry name" value="CBS"/>
    <property type="match status" value="1"/>
</dbReference>
<dbReference type="CDD" id="cd01949">
    <property type="entry name" value="GGDEF"/>
    <property type="match status" value="1"/>
</dbReference>
<reference evidence="2 3" key="1">
    <citation type="submission" date="2016-10" db="EMBL/GenBank/DDBJ databases">
        <authorList>
            <person name="de Groot N.N."/>
        </authorList>
    </citation>
    <scope>NUCLEOTIDE SEQUENCE [LARGE SCALE GENOMIC DNA]</scope>
    <source>
        <strain evidence="2 3">DSM 23995</strain>
    </source>
</reference>
<evidence type="ECO:0000313" key="2">
    <source>
        <dbReference type="EMBL" id="SFE88562.1"/>
    </source>
</evidence>
<dbReference type="OrthoDB" id="9813903at2"/>
<dbReference type="SUPFAM" id="SSF55073">
    <property type="entry name" value="Nucleotide cyclase"/>
    <property type="match status" value="1"/>
</dbReference>
<dbReference type="STRING" id="930128.SAMN05192532_105141"/>
<feature type="domain" description="GGDEF" evidence="1">
    <location>
        <begin position="163"/>
        <end position="314"/>
    </location>
</feature>
<dbReference type="RefSeq" id="WP_091662143.1">
    <property type="nucleotide sequence ID" value="NZ_FONT01000005.1"/>
</dbReference>
<dbReference type="GO" id="GO:0005886">
    <property type="term" value="C:plasma membrane"/>
    <property type="evidence" value="ECO:0007669"/>
    <property type="project" value="TreeGrafter"/>
</dbReference>
<dbReference type="EMBL" id="FONT01000005">
    <property type="protein sequence ID" value="SFE88562.1"/>
    <property type="molecule type" value="Genomic_DNA"/>
</dbReference>
<proteinExistence type="predicted"/>
<dbReference type="AlphaFoldDB" id="A0A1I2E6I8"/>
<protein>
    <submittedName>
        <fullName evidence="2">Diguanylate cyclase (GGDEF) domain-containing protein</fullName>
    </submittedName>
</protein>
<dbReference type="InterPro" id="IPR029787">
    <property type="entry name" value="Nucleotide_cyclase"/>
</dbReference>
<dbReference type="SUPFAM" id="SSF54631">
    <property type="entry name" value="CBS-domain pair"/>
    <property type="match status" value="1"/>
</dbReference>
<dbReference type="GO" id="GO:0052621">
    <property type="term" value="F:diguanylate cyclase activity"/>
    <property type="evidence" value="ECO:0007669"/>
    <property type="project" value="TreeGrafter"/>
</dbReference>
<dbReference type="Pfam" id="PF00990">
    <property type="entry name" value="GGDEF"/>
    <property type="match status" value="1"/>
</dbReference>